<dbReference type="Proteomes" id="UP000027982">
    <property type="component" value="Chromosome"/>
</dbReference>
<dbReference type="EMBL" id="CP007139">
    <property type="protein sequence ID" value="AIE87287.1"/>
    <property type="molecule type" value="Genomic_DNA"/>
</dbReference>
<evidence type="ECO:0000313" key="2">
    <source>
        <dbReference type="Proteomes" id="UP000027982"/>
    </source>
</evidence>
<dbReference type="HOGENOM" id="CLU_3328160_0_0_0"/>
<evidence type="ECO:0000313" key="1">
    <source>
        <dbReference type="EMBL" id="AIE87287.1"/>
    </source>
</evidence>
<dbReference type="STRING" id="661478.OP10G_3919"/>
<organism evidence="1 2">
    <name type="scientific">Fimbriimonas ginsengisoli Gsoil 348</name>
    <dbReference type="NCBI Taxonomy" id="661478"/>
    <lineage>
        <taxon>Bacteria</taxon>
        <taxon>Bacillati</taxon>
        <taxon>Armatimonadota</taxon>
        <taxon>Fimbriimonadia</taxon>
        <taxon>Fimbriimonadales</taxon>
        <taxon>Fimbriimonadaceae</taxon>
        <taxon>Fimbriimonas</taxon>
    </lineage>
</organism>
<dbReference type="AlphaFoldDB" id="A0A068NV88"/>
<reference evidence="1 2" key="1">
    <citation type="journal article" date="2014" name="PLoS ONE">
        <title>The first complete genome sequence of the class fimbriimonadia in the phylum armatimonadetes.</title>
        <authorList>
            <person name="Hu Z.Y."/>
            <person name="Wang Y.Z."/>
            <person name="Im W.T."/>
            <person name="Wang S.Y."/>
            <person name="Zhao G.P."/>
            <person name="Zheng H.J."/>
            <person name="Quan Z.X."/>
        </authorList>
    </citation>
    <scope>NUCLEOTIDE SEQUENCE [LARGE SCALE GENOMIC DNA]</scope>
    <source>
        <strain evidence="1">Gsoil 348</strain>
    </source>
</reference>
<gene>
    <name evidence="1" type="ORF">OP10G_3919</name>
</gene>
<sequence>MFKNLSEGYSFHGVPVVVLLLSWINGEGTLPSTFSATF</sequence>
<protein>
    <submittedName>
        <fullName evidence="1">Uncharacterized protein</fullName>
    </submittedName>
</protein>
<name>A0A068NV88_FIMGI</name>
<keyword evidence="2" id="KW-1185">Reference proteome</keyword>
<proteinExistence type="predicted"/>
<accession>A0A068NV88</accession>
<dbReference type="KEGG" id="fgi:OP10G_3919"/>